<accession>A0A914YD38</accession>
<evidence type="ECO:0000313" key="2">
    <source>
        <dbReference type="Proteomes" id="UP000887577"/>
    </source>
</evidence>
<feature type="region of interest" description="Disordered" evidence="1">
    <location>
        <begin position="150"/>
        <end position="218"/>
    </location>
</feature>
<protein>
    <submittedName>
        <fullName evidence="3">Uncharacterized protein</fullName>
    </submittedName>
</protein>
<reference evidence="3" key="1">
    <citation type="submission" date="2022-11" db="UniProtKB">
        <authorList>
            <consortium name="WormBaseParasite"/>
        </authorList>
    </citation>
    <scope>IDENTIFICATION</scope>
</reference>
<dbReference type="AlphaFoldDB" id="A0A914YD38"/>
<feature type="compositionally biased region" description="Basic residues" evidence="1">
    <location>
        <begin position="207"/>
        <end position="218"/>
    </location>
</feature>
<keyword evidence="2" id="KW-1185">Reference proteome</keyword>
<organism evidence="2 3">
    <name type="scientific">Panagrolaimus superbus</name>
    <dbReference type="NCBI Taxonomy" id="310955"/>
    <lineage>
        <taxon>Eukaryota</taxon>
        <taxon>Metazoa</taxon>
        <taxon>Ecdysozoa</taxon>
        <taxon>Nematoda</taxon>
        <taxon>Chromadorea</taxon>
        <taxon>Rhabditida</taxon>
        <taxon>Tylenchina</taxon>
        <taxon>Panagrolaimomorpha</taxon>
        <taxon>Panagrolaimoidea</taxon>
        <taxon>Panagrolaimidae</taxon>
        <taxon>Panagrolaimus</taxon>
    </lineage>
</organism>
<feature type="compositionally biased region" description="Basic and acidic residues" evidence="1">
    <location>
        <begin position="150"/>
        <end position="159"/>
    </location>
</feature>
<evidence type="ECO:0000313" key="3">
    <source>
        <dbReference type="WBParaSite" id="PSU_v2.g15369.t1"/>
    </source>
</evidence>
<dbReference type="Proteomes" id="UP000887577">
    <property type="component" value="Unplaced"/>
</dbReference>
<name>A0A914YD38_9BILA</name>
<dbReference type="WBParaSite" id="PSU_v2.g15369.t1">
    <property type="protein sequence ID" value="PSU_v2.g15369.t1"/>
    <property type="gene ID" value="PSU_v2.g15369"/>
</dbReference>
<sequence>MERSTEFVIKDTEANDPTAFLAFKEDPNLEKLPALIPRPEFNIEKHTKLCTAVKGSLPESGYQELLALPQVLKNYPPCEEFTVLLERIRHRVIAPESKAAPISADPNNEQLDAFKKSGVIEKVWIKPQFLLSPFGDRSKTSSAVPLQRVAEKRKLHEKSTVAPASTADPVAKEKMDQPKTALKVDHKRSKKTAESPANDAPITSKAKVGRPRKILIPK</sequence>
<proteinExistence type="predicted"/>
<evidence type="ECO:0000256" key="1">
    <source>
        <dbReference type="SAM" id="MobiDB-lite"/>
    </source>
</evidence>